<dbReference type="InterPro" id="IPR052155">
    <property type="entry name" value="Biofilm_reg_signaling"/>
</dbReference>
<dbReference type="InterPro" id="IPR029787">
    <property type="entry name" value="Nucleotide_cyclase"/>
</dbReference>
<dbReference type="InterPro" id="IPR001610">
    <property type="entry name" value="PAC"/>
</dbReference>
<dbReference type="Gene3D" id="3.30.450.20">
    <property type="entry name" value="PAS domain"/>
    <property type="match status" value="2"/>
</dbReference>
<evidence type="ECO:0000259" key="3">
    <source>
        <dbReference type="PROSITE" id="PS50887"/>
    </source>
</evidence>
<dbReference type="PROSITE" id="PS50113">
    <property type="entry name" value="PAC"/>
    <property type="match status" value="1"/>
</dbReference>
<dbReference type="SMART" id="SM00052">
    <property type="entry name" value="EAL"/>
    <property type="match status" value="1"/>
</dbReference>
<dbReference type="InterPro" id="IPR013655">
    <property type="entry name" value="PAS_fold_3"/>
</dbReference>
<dbReference type="PANTHER" id="PTHR44757">
    <property type="entry name" value="DIGUANYLATE CYCLASE DGCP"/>
    <property type="match status" value="1"/>
</dbReference>
<dbReference type="PROSITE" id="PS50887">
    <property type="entry name" value="GGDEF"/>
    <property type="match status" value="1"/>
</dbReference>
<evidence type="ECO:0000259" key="1">
    <source>
        <dbReference type="PROSITE" id="PS50113"/>
    </source>
</evidence>
<dbReference type="InterPro" id="IPR043128">
    <property type="entry name" value="Rev_trsase/Diguanyl_cyclase"/>
</dbReference>
<feature type="domain" description="GGDEF" evidence="3">
    <location>
        <begin position="310"/>
        <end position="443"/>
    </location>
</feature>
<evidence type="ECO:0000313" key="5">
    <source>
        <dbReference type="Proteomes" id="UP000469081"/>
    </source>
</evidence>
<dbReference type="SUPFAM" id="SSF55073">
    <property type="entry name" value="Nucleotide cyclase"/>
    <property type="match status" value="1"/>
</dbReference>
<dbReference type="EMBL" id="VJEZ01000008">
    <property type="protein sequence ID" value="MWZ40268.1"/>
    <property type="molecule type" value="Genomic_DNA"/>
</dbReference>
<dbReference type="Pfam" id="PF00990">
    <property type="entry name" value="GGDEF"/>
    <property type="match status" value="1"/>
</dbReference>
<dbReference type="Pfam" id="PF00563">
    <property type="entry name" value="EAL"/>
    <property type="match status" value="1"/>
</dbReference>
<organism evidence="4 5">
    <name type="scientific">Francisella tularensis</name>
    <dbReference type="NCBI Taxonomy" id="263"/>
    <lineage>
        <taxon>Bacteria</taxon>
        <taxon>Pseudomonadati</taxon>
        <taxon>Pseudomonadota</taxon>
        <taxon>Gammaproteobacteria</taxon>
        <taxon>Thiotrichales</taxon>
        <taxon>Francisellaceae</taxon>
        <taxon>Francisella</taxon>
    </lineage>
</organism>
<dbReference type="InterPro" id="IPR000160">
    <property type="entry name" value="GGDEF_dom"/>
</dbReference>
<dbReference type="NCBIfam" id="TIGR00254">
    <property type="entry name" value="GGDEF"/>
    <property type="match status" value="1"/>
</dbReference>
<dbReference type="Gene3D" id="3.20.20.450">
    <property type="entry name" value="EAL domain"/>
    <property type="match status" value="1"/>
</dbReference>
<evidence type="ECO:0000259" key="2">
    <source>
        <dbReference type="PROSITE" id="PS50883"/>
    </source>
</evidence>
<dbReference type="InterPro" id="IPR001633">
    <property type="entry name" value="EAL_dom"/>
</dbReference>
<proteinExistence type="predicted"/>
<dbReference type="CDD" id="cd01948">
    <property type="entry name" value="EAL"/>
    <property type="match status" value="1"/>
</dbReference>
<dbReference type="InterPro" id="IPR000700">
    <property type="entry name" value="PAS-assoc_C"/>
</dbReference>
<dbReference type="PANTHER" id="PTHR44757:SF2">
    <property type="entry name" value="BIOFILM ARCHITECTURE MAINTENANCE PROTEIN MBAA"/>
    <property type="match status" value="1"/>
</dbReference>
<dbReference type="InterPro" id="IPR035919">
    <property type="entry name" value="EAL_sf"/>
</dbReference>
<dbReference type="SMART" id="SM00086">
    <property type="entry name" value="PAC"/>
    <property type="match status" value="2"/>
</dbReference>
<dbReference type="Proteomes" id="UP000469081">
    <property type="component" value="Unassembled WGS sequence"/>
</dbReference>
<comment type="caution">
    <text evidence="4">The sequence shown here is derived from an EMBL/GenBank/DDBJ whole genome shotgun (WGS) entry which is preliminary data.</text>
</comment>
<gene>
    <name evidence="4" type="ORF">FNC33_06920</name>
</gene>
<accession>A0A6I4RSY1</accession>
<dbReference type="Pfam" id="PF08447">
    <property type="entry name" value="PAS_3"/>
    <property type="match status" value="1"/>
</dbReference>
<dbReference type="SMART" id="SM00091">
    <property type="entry name" value="PAS"/>
    <property type="match status" value="2"/>
</dbReference>
<dbReference type="SUPFAM" id="SSF55785">
    <property type="entry name" value="PYP-like sensor domain (PAS domain)"/>
    <property type="match status" value="2"/>
</dbReference>
<dbReference type="PROSITE" id="PS50883">
    <property type="entry name" value="EAL"/>
    <property type="match status" value="1"/>
</dbReference>
<dbReference type="Gene3D" id="3.30.70.270">
    <property type="match status" value="1"/>
</dbReference>
<feature type="domain" description="PAC" evidence="1">
    <location>
        <begin position="95"/>
        <end position="147"/>
    </location>
</feature>
<dbReference type="NCBIfam" id="TIGR00229">
    <property type="entry name" value="sensory_box"/>
    <property type="match status" value="2"/>
</dbReference>
<dbReference type="InterPro" id="IPR013656">
    <property type="entry name" value="PAS_4"/>
</dbReference>
<dbReference type="AlphaFoldDB" id="A0A6I4RSY1"/>
<dbReference type="Pfam" id="PF08448">
    <property type="entry name" value="PAS_4"/>
    <property type="match status" value="1"/>
</dbReference>
<protein>
    <submittedName>
        <fullName evidence="4">EAL domain-containing protein</fullName>
    </submittedName>
</protein>
<sequence length="701" mass="81040">MILMPHYLEKEFYTLLRDRDIFNALEHSSLDGLWYWDLENPQNMWLNKTFWQILGYDPDQKKHLASEWQNVVYPDDLNKVKQELAKHLADPSYKYSAIVRYKHRNGSIVWIKCSGIAIRDENGKPLRVLGTRSDISDLKQIELKLKETQDFLELMFDASEDIIFVKDKNYCLVRANRAFFNLFPKNTHSSLIGSTLIENFNSSDAEYFLKYDALAFETGSSKTIEYIKLPNGEDRILDTYKIRFYDKNNTPYLLGIARDVTEREIILNKLKDTNKKLEEIAYKDDLTGLLNRKGFIKKASNHIAEIQNLNLVTLFCIDLDNFKFINDSFGYNIGDELIIKISKRLKNFFNKDAIIGRSGGDDFLILTDNLQSLIEIAQIAENLIKEIAKPYIMKGNTFSQSSSIGIAIYPNVADNFEKLIQFADTAMHHAKAKGKNTYSFYSLDYDQKTQRRNSIDRELRNAEMAEFTIVYQPQFDINNEIYGVEALVRWQSPKLGNISPEEFMPIAEKNQTIKNIGKWIFIRTIQDWNKLLSLNLANNLKLSINVSSVQILQENFCSEVINIISNIDKHSITLEITETHLLANIDLTRTVISNMNKLGISFALDDFGTGYSSLKYLANLPIDYLKIDKEFVQNLNIQNNKEIIIAITQLAKNLNKYCIAEGIETLEQFNFLKSIGCNFYQGYYFSKPISFLALKKLLQSK</sequence>
<dbReference type="InterPro" id="IPR000014">
    <property type="entry name" value="PAS"/>
</dbReference>
<dbReference type="SUPFAM" id="SSF141868">
    <property type="entry name" value="EAL domain-like"/>
    <property type="match status" value="1"/>
</dbReference>
<dbReference type="CDD" id="cd00130">
    <property type="entry name" value="PAS"/>
    <property type="match status" value="1"/>
</dbReference>
<dbReference type="CDD" id="cd01949">
    <property type="entry name" value="GGDEF"/>
    <property type="match status" value="1"/>
</dbReference>
<feature type="domain" description="EAL" evidence="2">
    <location>
        <begin position="448"/>
        <end position="701"/>
    </location>
</feature>
<evidence type="ECO:0000313" key="4">
    <source>
        <dbReference type="EMBL" id="MWZ40268.1"/>
    </source>
</evidence>
<reference evidence="4 5" key="1">
    <citation type="submission" date="2019-06" db="EMBL/GenBank/DDBJ databases">
        <title>Phylogeography and genetic diversity of Francisella tularensis subsp. holarctica in France (1947-2018).</title>
        <authorList>
            <person name="Kevin M."/>
            <person name="Madani N."/>
            <person name="Maurin M."/>
        </authorList>
    </citation>
    <scope>NUCLEOTIDE SEQUENCE [LARGE SCALE GENOMIC DNA]</scope>
    <source>
        <strain evidence="4 5">ATCC 15482</strain>
    </source>
</reference>
<dbReference type="SMART" id="SM00267">
    <property type="entry name" value="GGDEF"/>
    <property type="match status" value="1"/>
</dbReference>
<name>A0A6I4RSY1_FRATU</name>
<dbReference type="InterPro" id="IPR035965">
    <property type="entry name" value="PAS-like_dom_sf"/>
</dbReference>